<keyword evidence="2 3" id="KW-0326">Glycosidase</keyword>
<evidence type="ECO:0000256" key="1">
    <source>
        <dbReference type="ARBA" id="ARBA00022801"/>
    </source>
</evidence>
<dbReference type="InterPro" id="IPR018232">
    <property type="entry name" value="Glyco_hydro_37_CS"/>
</dbReference>
<evidence type="ECO:0000313" key="3">
    <source>
        <dbReference type="EMBL" id="VFB03199.1"/>
    </source>
</evidence>
<gene>
    <name evidence="3" type="primary">treF</name>
    <name evidence="3" type="ORF">NCTC12078_01193</name>
</gene>
<name>A0A4U8WLR5_9FLAO</name>
<dbReference type="RefSeq" id="WP_130913875.1">
    <property type="nucleotide sequence ID" value="NZ_LR215974.1"/>
</dbReference>
<dbReference type="EC" id="3.2.1.28" evidence="3"/>
<dbReference type="EMBL" id="LR215974">
    <property type="protein sequence ID" value="VFB03199.1"/>
    <property type="molecule type" value="Genomic_DNA"/>
</dbReference>
<proteinExistence type="predicted"/>
<dbReference type="GO" id="GO:0005993">
    <property type="term" value="P:trehalose catabolic process"/>
    <property type="evidence" value="ECO:0007669"/>
    <property type="project" value="TreeGrafter"/>
</dbReference>
<dbReference type="InterPro" id="IPR012341">
    <property type="entry name" value="6hp_glycosidase-like_sf"/>
</dbReference>
<dbReference type="InterPro" id="IPR001661">
    <property type="entry name" value="Glyco_hydro_37"/>
</dbReference>
<keyword evidence="1 3" id="KW-0378">Hydrolase</keyword>
<dbReference type="GO" id="GO:0004555">
    <property type="term" value="F:alpha,alpha-trehalase activity"/>
    <property type="evidence" value="ECO:0007669"/>
    <property type="project" value="UniProtKB-EC"/>
</dbReference>
<dbReference type="SUPFAM" id="SSF48208">
    <property type="entry name" value="Six-hairpin glycosidases"/>
    <property type="match status" value="1"/>
</dbReference>
<dbReference type="PANTHER" id="PTHR23403:SF1">
    <property type="entry name" value="TREHALASE"/>
    <property type="match status" value="1"/>
</dbReference>
<dbReference type="KEGG" id="ctai:NCTC12078_01193"/>
<dbReference type="Pfam" id="PF01204">
    <property type="entry name" value="Trehalase"/>
    <property type="match status" value="1"/>
</dbReference>
<dbReference type="AlphaFoldDB" id="A0A4U8WLR5"/>
<dbReference type="PANTHER" id="PTHR23403">
    <property type="entry name" value="TREHALASE"/>
    <property type="match status" value="1"/>
</dbReference>
<organism evidence="3 4">
    <name type="scientific">Chryseobacterium taihuense</name>
    <dbReference type="NCBI Taxonomy" id="1141221"/>
    <lineage>
        <taxon>Bacteria</taxon>
        <taxon>Pseudomonadati</taxon>
        <taxon>Bacteroidota</taxon>
        <taxon>Flavobacteriia</taxon>
        <taxon>Flavobacteriales</taxon>
        <taxon>Weeksellaceae</taxon>
        <taxon>Chryseobacterium group</taxon>
        <taxon>Chryseobacterium</taxon>
    </lineage>
</organism>
<reference evidence="3 4" key="1">
    <citation type="submission" date="2019-02" db="EMBL/GenBank/DDBJ databases">
        <authorList>
            <consortium name="Pathogen Informatics"/>
        </authorList>
    </citation>
    <scope>NUCLEOTIDE SEQUENCE [LARGE SCALE GENOMIC DNA]</scope>
    <source>
        <strain evidence="3 4">3012STDY6944375</strain>
    </source>
</reference>
<accession>A0A4U8WLR5</accession>
<dbReference type="InterPro" id="IPR008928">
    <property type="entry name" value="6-hairpin_glycosidase_sf"/>
</dbReference>
<evidence type="ECO:0000256" key="2">
    <source>
        <dbReference type="ARBA" id="ARBA00023295"/>
    </source>
</evidence>
<evidence type="ECO:0000313" key="4">
    <source>
        <dbReference type="Proteomes" id="UP000290013"/>
    </source>
</evidence>
<sequence length="493" mass="57760">MNKQLYINEIQTLFDDVQRSKVFEDQKMMSDAVPLFPVEEINTKYEKGKLSENFNLKEFVLSNFDFLEAKISIQREDHLPIEEHIEKLWDELTRTAYEEKGTLLKLPKPYVVPGGRFNEFFYWDSYYIMLGLQVSGRVEMMENIIENCSYLIHNVGFVPNASRTHFLTRSQPPYFSLMLDLLFETTKDESIYIKYHDTLAKEYAFWMNGAEKLENNSAVKRVIKTIQGDVLNRYYDAENLPRPESYLIDIEDSKNAVEEFYRNIRSACESGWDFSSRWFADGEHIQTIETLNLAQVDLNCLLWHLEKTLAKSSLLQNLSEKEIDYSERAAKRRQLIDQYFWDKNSRIYKDYHIQKNTNTPSEHIAALYPLFLKLASEDQAKAVAKNIEEKFLHEGGLVTTTKNSGQQWDFPNAWAPYQWLGYQSMKNYGFDGLAEKIKNNWCNNVERVYKNTGKLMEKYNALDIENVAGGGEYPNQDGFGWTNGVYLKLKKEN</sequence>
<dbReference type="PROSITE" id="PS00928">
    <property type="entry name" value="TREHALASE_2"/>
    <property type="match status" value="1"/>
</dbReference>
<protein>
    <submittedName>
        <fullName evidence="3">Cytoplasmic trehalase</fullName>
        <ecNumber evidence="3">3.2.1.28</ecNumber>
    </submittedName>
</protein>
<dbReference type="PRINTS" id="PR00744">
    <property type="entry name" value="GLHYDRLASE37"/>
</dbReference>
<dbReference type="Proteomes" id="UP000290013">
    <property type="component" value="Chromosome"/>
</dbReference>
<dbReference type="Gene3D" id="1.50.10.10">
    <property type="match status" value="1"/>
</dbReference>